<dbReference type="Gene3D" id="2.60.120.260">
    <property type="entry name" value="Galactose-binding domain-like"/>
    <property type="match status" value="1"/>
</dbReference>
<comment type="subcellular location">
    <subcellularLocation>
        <location evidence="1">Endomembrane system</location>
    </subcellularLocation>
</comment>
<feature type="domain" description="SUN" evidence="7">
    <location>
        <begin position="45"/>
        <end position="213"/>
    </location>
</feature>
<keyword evidence="9" id="KW-1185">Reference proteome</keyword>
<feature type="non-terminal residue" evidence="8">
    <location>
        <position position="1"/>
    </location>
</feature>
<keyword evidence="4 6" id="KW-0472">Membrane</keyword>
<dbReference type="GO" id="GO:0016020">
    <property type="term" value="C:membrane"/>
    <property type="evidence" value="ECO:0007669"/>
    <property type="project" value="InterPro"/>
</dbReference>
<feature type="non-terminal residue" evidence="8">
    <location>
        <position position="428"/>
    </location>
</feature>
<evidence type="ECO:0000259" key="7">
    <source>
        <dbReference type="PROSITE" id="PS51469"/>
    </source>
</evidence>
<dbReference type="PROSITE" id="PS51469">
    <property type="entry name" value="SUN"/>
    <property type="match status" value="1"/>
</dbReference>
<name>A0A9P4MQA3_9PEZI</name>
<feature type="compositionally biased region" description="Polar residues" evidence="5">
    <location>
        <begin position="27"/>
        <end position="38"/>
    </location>
</feature>
<dbReference type="Pfam" id="PF07738">
    <property type="entry name" value="Sad1_UNC"/>
    <property type="match status" value="1"/>
</dbReference>
<comment type="caution">
    <text evidence="8">The sequence shown here is derived from an EMBL/GenBank/DDBJ whole genome shotgun (WGS) entry which is preliminary data.</text>
</comment>
<protein>
    <recommendedName>
        <fullName evidence="7">SUN domain-containing protein</fullName>
    </recommendedName>
</protein>
<dbReference type="InterPro" id="IPR012919">
    <property type="entry name" value="SUN_dom"/>
</dbReference>
<evidence type="ECO:0000256" key="6">
    <source>
        <dbReference type="SAM" id="Phobius"/>
    </source>
</evidence>
<dbReference type="OrthoDB" id="266334at2759"/>
<dbReference type="InterPro" id="IPR045120">
    <property type="entry name" value="Suco/Slp1-like"/>
</dbReference>
<dbReference type="PANTHER" id="PTHR12953:SF0">
    <property type="entry name" value="SUN DOMAIN-CONTAINING OSSIFICATION FACTOR"/>
    <property type="match status" value="1"/>
</dbReference>
<accession>A0A9P4MQA3</accession>
<evidence type="ECO:0000256" key="4">
    <source>
        <dbReference type="ARBA" id="ARBA00023136"/>
    </source>
</evidence>
<proteinExistence type="predicted"/>
<gene>
    <name evidence="8" type="ORF">K461DRAFT_215494</name>
</gene>
<evidence type="ECO:0000256" key="5">
    <source>
        <dbReference type="SAM" id="MobiDB-lite"/>
    </source>
</evidence>
<dbReference type="AlphaFoldDB" id="A0A9P4MQA3"/>
<feature type="region of interest" description="Disordered" evidence="5">
    <location>
        <begin position="20"/>
        <end position="64"/>
    </location>
</feature>
<evidence type="ECO:0000256" key="2">
    <source>
        <dbReference type="ARBA" id="ARBA00022692"/>
    </source>
</evidence>
<evidence type="ECO:0000256" key="1">
    <source>
        <dbReference type="ARBA" id="ARBA00004308"/>
    </source>
</evidence>
<feature type="compositionally biased region" description="Polar residues" evidence="5">
    <location>
        <begin position="262"/>
        <end position="273"/>
    </location>
</feature>
<feature type="compositionally biased region" description="Polar residues" evidence="5">
    <location>
        <begin position="286"/>
        <end position="296"/>
    </location>
</feature>
<reference evidence="8" key="1">
    <citation type="journal article" date="2020" name="Stud. Mycol.">
        <title>101 Dothideomycetes genomes: a test case for predicting lifestyles and emergence of pathogens.</title>
        <authorList>
            <person name="Haridas S."/>
            <person name="Albert R."/>
            <person name="Binder M."/>
            <person name="Bloem J."/>
            <person name="Labutti K."/>
            <person name="Salamov A."/>
            <person name="Andreopoulos B."/>
            <person name="Baker S."/>
            <person name="Barry K."/>
            <person name="Bills G."/>
            <person name="Bluhm B."/>
            <person name="Cannon C."/>
            <person name="Castanera R."/>
            <person name="Culley D."/>
            <person name="Daum C."/>
            <person name="Ezra D."/>
            <person name="Gonzalez J."/>
            <person name="Henrissat B."/>
            <person name="Kuo A."/>
            <person name="Liang C."/>
            <person name="Lipzen A."/>
            <person name="Lutzoni F."/>
            <person name="Magnuson J."/>
            <person name="Mondo S."/>
            <person name="Nolan M."/>
            <person name="Ohm R."/>
            <person name="Pangilinan J."/>
            <person name="Park H.-J."/>
            <person name="Ramirez L."/>
            <person name="Alfaro M."/>
            <person name="Sun H."/>
            <person name="Tritt A."/>
            <person name="Yoshinaga Y."/>
            <person name="Zwiers L.-H."/>
            <person name="Turgeon B."/>
            <person name="Goodwin S."/>
            <person name="Spatafora J."/>
            <person name="Crous P."/>
            <person name="Grigoriev I."/>
        </authorList>
    </citation>
    <scope>NUCLEOTIDE SEQUENCE</scope>
    <source>
        <strain evidence="8">CBS 260.36</strain>
    </source>
</reference>
<keyword evidence="3 6" id="KW-1133">Transmembrane helix</keyword>
<dbReference type="EMBL" id="ML996081">
    <property type="protein sequence ID" value="KAF2158084.1"/>
    <property type="molecule type" value="Genomic_DNA"/>
</dbReference>
<feature type="compositionally biased region" description="Polar residues" evidence="5">
    <location>
        <begin position="44"/>
        <end position="58"/>
    </location>
</feature>
<organism evidence="8 9">
    <name type="scientific">Myriangium duriaei CBS 260.36</name>
    <dbReference type="NCBI Taxonomy" id="1168546"/>
    <lineage>
        <taxon>Eukaryota</taxon>
        <taxon>Fungi</taxon>
        <taxon>Dikarya</taxon>
        <taxon>Ascomycota</taxon>
        <taxon>Pezizomycotina</taxon>
        <taxon>Dothideomycetes</taxon>
        <taxon>Dothideomycetidae</taxon>
        <taxon>Myriangiales</taxon>
        <taxon>Myriangiaceae</taxon>
        <taxon>Myriangium</taxon>
    </lineage>
</organism>
<dbReference type="Proteomes" id="UP000799439">
    <property type="component" value="Unassembled WGS sequence"/>
</dbReference>
<keyword evidence="2 6" id="KW-0812">Transmembrane</keyword>
<dbReference type="GO" id="GO:0012505">
    <property type="term" value="C:endomembrane system"/>
    <property type="evidence" value="ECO:0007669"/>
    <property type="project" value="UniProtKB-SubCell"/>
</dbReference>
<evidence type="ECO:0000313" key="9">
    <source>
        <dbReference type="Proteomes" id="UP000799439"/>
    </source>
</evidence>
<dbReference type="SUPFAM" id="SSF49785">
    <property type="entry name" value="Galactose-binding domain-like"/>
    <property type="match status" value="1"/>
</dbReference>
<dbReference type="GO" id="GO:0005737">
    <property type="term" value="C:cytoplasm"/>
    <property type="evidence" value="ECO:0007669"/>
    <property type="project" value="TreeGrafter"/>
</dbReference>
<sequence>DSPLDTANFLSFEEWKRKNLEKAGQSPEHQPQYQSMGSGRTDASGFSTSGKSPSQQTVRSKDAGRTCKERTNYASFDCAATVLKTNPECKSASSVLVENKDSYMLNICKVENKFFIVELCDAILIDTLVLANYEFFSSIFRTFRLSVSDRYPVKPDKWRDLGVFEAQNTRDVQAFLVEEPLIWARYLRIEILTHYGNQYYCPVSLLRVHGTTMMEEFRHQEELARGEYQEDEVLEDAGGPTAALPIPQEPPTSSVEADKSAIASSQPTKSSTMPHAGNENVKRPSHTTNGAQPVPSTQESFFKSIHKRLQMLESNATLSLQYIEEQSRILRDAFAKVEKRQVRKTERFLESLNATVNTELQSFRTEYDQLWQSTVIELETHRRMYQQEMQAVSSRLNLVAEELLFQKRMSIVQSTLLVLCVALVLFHR</sequence>
<evidence type="ECO:0000256" key="3">
    <source>
        <dbReference type="ARBA" id="ARBA00022989"/>
    </source>
</evidence>
<feature type="transmembrane region" description="Helical" evidence="6">
    <location>
        <begin position="409"/>
        <end position="426"/>
    </location>
</feature>
<dbReference type="InterPro" id="IPR008979">
    <property type="entry name" value="Galactose-bd-like_sf"/>
</dbReference>
<evidence type="ECO:0000313" key="8">
    <source>
        <dbReference type="EMBL" id="KAF2158084.1"/>
    </source>
</evidence>
<dbReference type="GO" id="GO:0034975">
    <property type="term" value="P:protein folding in endoplasmic reticulum"/>
    <property type="evidence" value="ECO:0007669"/>
    <property type="project" value="TreeGrafter"/>
</dbReference>
<dbReference type="FunFam" id="2.60.120.260:FF:000082">
    <property type="entry name" value="Sad1/UNC domain protein"/>
    <property type="match status" value="1"/>
</dbReference>
<feature type="region of interest" description="Disordered" evidence="5">
    <location>
        <begin position="230"/>
        <end position="296"/>
    </location>
</feature>
<dbReference type="PANTHER" id="PTHR12953">
    <property type="entry name" value="MEMBRANE PROTEIN CH1 RELATED"/>
    <property type="match status" value="1"/>
</dbReference>